<dbReference type="Proteomes" id="UP001497516">
    <property type="component" value="Chromosome 3"/>
</dbReference>
<reference evidence="1 2" key="1">
    <citation type="submission" date="2024-04" db="EMBL/GenBank/DDBJ databases">
        <authorList>
            <person name="Fracassetti M."/>
        </authorList>
    </citation>
    <scope>NUCLEOTIDE SEQUENCE [LARGE SCALE GENOMIC DNA]</scope>
</reference>
<accession>A0AAV2DY07</accession>
<organism evidence="1 2">
    <name type="scientific">Linum trigynum</name>
    <dbReference type="NCBI Taxonomy" id="586398"/>
    <lineage>
        <taxon>Eukaryota</taxon>
        <taxon>Viridiplantae</taxon>
        <taxon>Streptophyta</taxon>
        <taxon>Embryophyta</taxon>
        <taxon>Tracheophyta</taxon>
        <taxon>Spermatophyta</taxon>
        <taxon>Magnoliopsida</taxon>
        <taxon>eudicotyledons</taxon>
        <taxon>Gunneridae</taxon>
        <taxon>Pentapetalae</taxon>
        <taxon>rosids</taxon>
        <taxon>fabids</taxon>
        <taxon>Malpighiales</taxon>
        <taxon>Linaceae</taxon>
        <taxon>Linum</taxon>
    </lineage>
</organism>
<dbReference type="AlphaFoldDB" id="A0AAV2DY07"/>
<evidence type="ECO:0000313" key="2">
    <source>
        <dbReference type="Proteomes" id="UP001497516"/>
    </source>
</evidence>
<evidence type="ECO:0000313" key="1">
    <source>
        <dbReference type="EMBL" id="CAL1378230.1"/>
    </source>
</evidence>
<dbReference type="EMBL" id="OZ034816">
    <property type="protein sequence ID" value="CAL1378230.1"/>
    <property type="molecule type" value="Genomic_DNA"/>
</dbReference>
<protein>
    <submittedName>
        <fullName evidence="1">Uncharacterized protein</fullName>
    </submittedName>
</protein>
<keyword evidence="2" id="KW-1185">Reference proteome</keyword>
<sequence length="102" mass="11001">MFSATLLPISSMEALIRSPIASIAPIKSFEGSAALTVTSVRLSNDAAIASYLLIVTSLTVTTSLFWRGGCYLSVGFDIVRVQCFFRESAHQPGSDTIERARI</sequence>
<proteinExistence type="predicted"/>
<gene>
    <name evidence="1" type="ORF">LTRI10_LOCUS19828</name>
</gene>
<name>A0AAV2DY07_9ROSI</name>